<feature type="chain" id="PRO_5035205951" description="Capsule synthesis protein CapA domain-containing protein" evidence="2">
    <location>
        <begin position="28"/>
        <end position="354"/>
    </location>
</feature>
<sequence>MRTPRLAFLLLAIAFAASCASPPGWRAAPEPGPVPTAPDAAEEITFAFAGDLHFHDRTRRLLNKPETAVGPFSEQLRAADFAMVNLETAITERGTEEPKRYHFRAPTTAYAAIQAAGIDLVTVANNHALDYGQVGLLDTIDSAAAAKMPIVGAGRTADEAYAPHLTTVRGVKLAVIGLSQVWELSPTWKATDTRPGIAMAFDTERSAAAVRAARAIADVVIVYLHWGIESGTCPSADQKKIAKILADAGADIVLGTHAHVLLADGFMDNTYIHYGLGNFVWHSDVRGTDSGLLQLTVRPRNTGSKVVAHKFIPGVTSSATGGIPRPATNAELPAIQARLDAAHKCSGLAAKPTS</sequence>
<dbReference type="SMART" id="SM00854">
    <property type="entry name" value="PGA_cap"/>
    <property type="match status" value="1"/>
</dbReference>
<dbReference type="PROSITE" id="PS51257">
    <property type="entry name" value="PROKAR_LIPOPROTEIN"/>
    <property type="match status" value="1"/>
</dbReference>
<dbReference type="Pfam" id="PF09587">
    <property type="entry name" value="PGA_cap"/>
    <property type="match status" value="1"/>
</dbReference>
<gene>
    <name evidence="4" type="ORF">Rhe02_56010</name>
</gene>
<evidence type="ECO:0000313" key="5">
    <source>
        <dbReference type="Proteomes" id="UP000612899"/>
    </source>
</evidence>
<dbReference type="InterPro" id="IPR019079">
    <property type="entry name" value="Capsule_synth_CapA"/>
</dbReference>
<comment type="similarity">
    <text evidence="1">Belongs to the CapA family.</text>
</comment>
<feature type="signal peptide" evidence="2">
    <location>
        <begin position="1"/>
        <end position="27"/>
    </location>
</feature>
<reference evidence="4" key="1">
    <citation type="submission" date="2021-01" db="EMBL/GenBank/DDBJ databases">
        <title>Whole genome shotgun sequence of Rhizocola hellebori NBRC 109834.</title>
        <authorList>
            <person name="Komaki H."/>
            <person name="Tamura T."/>
        </authorList>
    </citation>
    <scope>NUCLEOTIDE SEQUENCE</scope>
    <source>
        <strain evidence="4">NBRC 109834</strain>
    </source>
</reference>
<evidence type="ECO:0000256" key="2">
    <source>
        <dbReference type="SAM" id="SignalP"/>
    </source>
</evidence>
<protein>
    <recommendedName>
        <fullName evidence="3">Capsule synthesis protein CapA domain-containing protein</fullName>
    </recommendedName>
</protein>
<dbReference type="SUPFAM" id="SSF56300">
    <property type="entry name" value="Metallo-dependent phosphatases"/>
    <property type="match status" value="1"/>
</dbReference>
<organism evidence="4 5">
    <name type="scientific">Rhizocola hellebori</name>
    <dbReference type="NCBI Taxonomy" id="1392758"/>
    <lineage>
        <taxon>Bacteria</taxon>
        <taxon>Bacillati</taxon>
        <taxon>Actinomycetota</taxon>
        <taxon>Actinomycetes</taxon>
        <taxon>Micromonosporales</taxon>
        <taxon>Micromonosporaceae</taxon>
        <taxon>Rhizocola</taxon>
    </lineage>
</organism>
<dbReference type="PANTHER" id="PTHR33393">
    <property type="entry name" value="POLYGLUTAMINE SYNTHESIS ACCESSORY PROTEIN RV0574C-RELATED"/>
    <property type="match status" value="1"/>
</dbReference>
<dbReference type="EMBL" id="BONY01000037">
    <property type="protein sequence ID" value="GIH07534.1"/>
    <property type="molecule type" value="Genomic_DNA"/>
</dbReference>
<accession>A0A8J3QD12</accession>
<proteinExistence type="inferred from homology"/>
<dbReference type="RefSeq" id="WP_203911320.1">
    <property type="nucleotide sequence ID" value="NZ_BONY01000037.1"/>
</dbReference>
<dbReference type="InterPro" id="IPR052169">
    <property type="entry name" value="CW_Biosynth-Accessory"/>
</dbReference>
<dbReference type="CDD" id="cd07381">
    <property type="entry name" value="MPP_CapA"/>
    <property type="match status" value="1"/>
</dbReference>
<evidence type="ECO:0000313" key="4">
    <source>
        <dbReference type="EMBL" id="GIH07534.1"/>
    </source>
</evidence>
<dbReference type="Gene3D" id="3.60.21.10">
    <property type="match status" value="1"/>
</dbReference>
<comment type="caution">
    <text evidence="4">The sequence shown here is derived from an EMBL/GenBank/DDBJ whole genome shotgun (WGS) entry which is preliminary data.</text>
</comment>
<dbReference type="InterPro" id="IPR029052">
    <property type="entry name" value="Metallo-depent_PP-like"/>
</dbReference>
<keyword evidence="5" id="KW-1185">Reference proteome</keyword>
<keyword evidence="2" id="KW-0732">Signal</keyword>
<dbReference type="PANTHER" id="PTHR33393:SF13">
    <property type="entry name" value="PGA BIOSYNTHESIS PROTEIN CAPA"/>
    <property type="match status" value="1"/>
</dbReference>
<name>A0A8J3QD12_9ACTN</name>
<evidence type="ECO:0000259" key="3">
    <source>
        <dbReference type="SMART" id="SM00854"/>
    </source>
</evidence>
<dbReference type="AlphaFoldDB" id="A0A8J3QD12"/>
<dbReference type="Proteomes" id="UP000612899">
    <property type="component" value="Unassembled WGS sequence"/>
</dbReference>
<evidence type="ECO:0000256" key="1">
    <source>
        <dbReference type="ARBA" id="ARBA00005662"/>
    </source>
</evidence>
<feature type="domain" description="Capsule synthesis protein CapA" evidence="3">
    <location>
        <begin position="45"/>
        <end position="283"/>
    </location>
</feature>